<keyword evidence="3" id="KW-1185">Reference proteome</keyword>
<dbReference type="AlphaFoldDB" id="A0A7Y2PYE9"/>
<accession>A0A7Y2PYE9</accession>
<dbReference type="Proteomes" id="UP000543598">
    <property type="component" value="Unassembled WGS sequence"/>
</dbReference>
<protein>
    <submittedName>
        <fullName evidence="2">Uncharacterized protein</fullName>
    </submittedName>
</protein>
<name>A0A7Y2PYE9_9MICO</name>
<keyword evidence="1" id="KW-1133">Transmembrane helix</keyword>
<proteinExistence type="predicted"/>
<feature type="transmembrane region" description="Helical" evidence="1">
    <location>
        <begin position="12"/>
        <end position="31"/>
    </location>
</feature>
<comment type="caution">
    <text evidence="2">The sequence shown here is derived from an EMBL/GenBank/DDBJ whole genome shotgun (WGS) entry which is preliminary data.</text>
</comment>
<dbReference type="RefSeq" id="WP_167037736.1">
    <property type="nucleotide sequence ID" value="NZ_BAAANA010000001.1"/>
</dbReference>
<keyword evidence="1" id="KW-0812">Transmembrane</keyword>
<reference evidence="2 3" key="1">
    <citation type="submission" date="2020-05" db="EMBL/GenBank/DDBJ databases">
        <title>MicrobeNet Type strains.</title>
        <authorList>
            <person name="Nicholson A.C."/>
        </authorList>
    </citation>
    <scope>NUCLEOTIDE SEQUENCE [LARGE SCALE GENOMIC DNA]</scope>
    <source>
        <strain evidence="2 3">JCM 14282</strain>
    </source>
</reference>
<keyword evidence="1" id="KW-0472">Membrane</keyword>
<evidence type="ECO:0000313" key="3">
    <source>
        <dbReference type="Proteomes" id="UP000543598"/>
    </source>
</evidence>
<evidence type="ECO:0000313" key="2">
    <source>
        <dbReference type="EMBL" id="NNH03251.1"/>
    </source>
</evidence>
<sequence>MTLADAESAASIVNSVVQAVALLVAGVWAWARFVHGRVRQHRVVPLVEARWLDLAGSPAVAVSVTITNGGIGRLPLGADACWVEVSWLPAGRWLAGPVDWAAPAGSAWRATMLAAHTVIEPGETVRDEQIVVLTPDPGAGVPVACRATVRLTAPRTLRSGVTEAWAATTVVASPDVARATGS</sequence>
<organism evidence="2 3">
    <name type="scientific">Microbacterium ulmi</name>
    <dbReference type="NCBI Taxonomy" id="179095"/>
    <lineage>
        <taxon>Bacteria</taxon>
        <taxon>Bacillati</taxon>
        <taxon>Actinomycetota</taxon>
        <taxon>Actinomycetes</taxon>
        <taxon>Micrococcales</taxon>
        <taxon>Microbacteriaceae</taxon>
        <taxon>Microbacterium</taxon>
    </lineage>
</organism>
<gene>
    <name evidence="2" type="ORF">HLA99_05240</name>
</gene>
<evidence type="ECO:0000256" key="1">
    <source>
        <dbReference type="SAM" id="Phobius"/>
    </source>
</evidence>
<dbReference type="EMBL" id="JABEMB010000004">
    <property type="protein sequence ID" value="NNH03251.1"/>
    <property type="molecule type" value="Genomic_DNA"/>
</dbReference>